<dbReference type="PRINTS" id="PR00364">
    <property type="entry name" value="DISEASERSIST"/>
</dbReference>
<dbReference type="AlphaFoldDB" id="A0A8T2YVU1"/>
<dbReference type="Pfam" id="PF23282">
    <property type="entry name" value="WHD_ROQ1"/>
    <property type="match status" value="1"/>
</dbReference>
<evidence type="ECO:0000256" key="1">
    <source>
        <dbReference type="ARBA" id="ARBA00011982"/>
    </source>
</evidence>
<dbReference type="Pfam" id="PF12799">
    <property type="entry name" value="LRR_4"/>
    <property type="match status" value="1"/>
</dbReference>
<dbReference type="InterPro" id="IPR058192">
    <property type="entry name" value="WHD_ROQ1-like"/>
</dbReference>
<dbReference type="InterPro" id="IPR002182">
    <property type="entry name" value="NB-ARC"/>
</dbReference>
<dbReference type="Pfam" id="PF00931">
    <property type="entry name" value="NB-ARC"/>
    <property type="match status" value="1"/>
</dbReference>
<keyword evidence="9" id="KW-1185">Reference proteome</keyword>
<sequence>MASSNSNSSKWDYDVFLSFKGADTGKGFTDHLYSALVRDGIHTFRDVNEINSGEEIGPEYLQAIEKSRFSIVILSKGYASSTWCLDELVHILECRKEGGHAVWPVFYDIDPSDVEELKGSFEEAFAEHEKSFKDDMDKVQGWKDALREVPYLKGLDLQKHWDGHEAKNIDYIVKEISDRLDRTILSVTTHPVGLLSRAKEVISLLGEKLVDVRIVGIYGMGGIGKTTVAKKVYNLVFHEFEGSCFLENVRKESISMGIAYLQRQLLSETSKRKHEKIDNISRGLNVIRDRLHRKRIFIVLDDIDELEQLNKILGNFDWLFPGSRVIITTRIKDLLQPSELYLQYEVKELNDNDSLQLLRLHAFNEHHPDDNYMDCMRRIVSYVRGIPLALEVLGSSLCGQTIDVWNSKLEKLKVIGNGDIHNKLKISYDSLDDTEKFIFLDIACFFIGYNKDYIMSILEDCGFFPADGINTLMRRCLVKIGPDNKFTMHDLLRDMGREIVRQESSTDPGERSRLWRQEDVIDVITNRMGTKAVEGLILNLPGLKQSFSTKAFKKMKRLRLLQLNCICLEGSYEYISTKLRWLCWLEFPLKSIPPDLYLETLIALDMRYSSLHQFSEEIKSLKKLKFLNLSHSHELTKTPNFEGLPCLEKLILKDCVSLVEIHDSIGILGRLLFLNFKNCKSLKTLPGSICALSSLKKLNVSGCLKLEGLPEDLGSLKSLVVLLADGTAISTIPETIGNLEKLQILSFHDCHLIFSPRKFPQTMNIFPAALQELDLRHCNLSDSMIPHDFRGLFLLQTLKLCGNNFTSLPASIGNLPKLTKLWLNNCKRLEYIPELQSSLETFHANDCPRLQFINMEFWRGGGLNLLGCRNLKCLQGFFNLEPLGVDVVEKILRTCGLVTEKPFPAVEVHIINNLTRTAIISPLQALCEKSIYSFFLPVKDIPTWFSHQNEGDTISLQVPALDPGCKVTGFLISVVYAWEDSLESCYLSPSIAVINRTKDFYWMYDPRVTFFPCEVEQDMMWLSCWLFENEINEEGILDMSWRFQDEVEEGDQMDVWIDMGFGIVVKRCGIHLLYHHNDSQSSQSNDILAAIPHACFSRHHGRFMMSSRLFLTFNRNCHEVICHEVTLARRWHDVQSFNRWSNKRGQRVNELPDFYR</sequence>
<dbReference type="SUPFAM" id="SSF52540">
    <property type="entry name" value="P-loop containing nucleoside triphosphate hydrolases"/>
    <property type="match status" value="1"/>
</dbReference>
<dbReference type="Proteomes" id="UP000807159">
    <property type="component" value="Chromosome 5"/>
</dbReference>
<dbReference type="InterPro" id="IPR035897">
    <property type="entry name" value="Toll_tir_struct_dom_sf"/>
</dbReference>
<dbReference type="PROSITE" id="PS50104">
    <property type="entry name" value="TIR"/>
    <property type="match status" value="1"/>
</dbReference>
<dbReference type="GO" id="GO:0061809">
    <property type="term" value="F:NAD+ nucleosidase activity, cyclic ADP-ribose generating"/>
    <property type="evidence" value="ECO:0007669"/>
    <property type="project" value="UniProtKB-EC"/>
</dbReference>
<reference evidence="8" key="1">
    <citation type="journal article" date="2021" name="J. Hered.">
        <title>Genome Assembly of Salicaceae Populus deltoides (Eastern Cottonwood) I-69 Based on Nanopore Sequencing and Hi-C Technologies.</title>
        <authorList>
            <person name="Bai S."/>
            <person name="Wu H."/>
            <person name="Zhang J."/>
            <person name="Pan Z."/>
            <person name="Zhao W."/>
            <person name="Li Z."/>
            <person name="Tong C."/>
        </authorList>
    </citation>
    <scope>NUCLEOTIDE SEQUENCE</scope>
    <source>
        <tissue evidence="8">Leaf</tissue>
    </source>
</reference>
<dbReference type="InterPro" id="IPR045344">
    <property type="entry name" value="C-JID"/>
</dbReference>
<gene>
    <name evidence="8" type="ORF">H0E87_011105</name>
</gene>
<evidence type="ECO:0000256" key="3">
    <source>
        <dbReference type="ARBA" id="ARBA00022737"/>
    </source>
</evidence>
<accession>A0A8T2YVU1</accession>
<organism evidence="8 9">
    <name type="scientific">Populus deltoides</name>
    <name type="common">Eastern poplar</name>
    <name type="synonym">Eastern cottonwood</name>
    <dbReference type="NCBI Taxonomy" id="3696"/>
    <lineage>
        <taxon>Eukaryota</taxon>
        <taxon>Viridiplantae</taxon>
        <taxon>Streptophyta</taxon>
        <taxon>Embryophyta</taxon>
        <taxon>Tracheophyta</taxon>
        <taxon>Spermatophyta</taxon>
        <taxon>Magnoliopsida</taxon>
        <taxon>eudicotyledons</taxon>
        <taxon>Gunneridae</taxon>
        <taxon>Pentapetalae</taxon>
        <taxon>rosids</taxon>
        <taxon>fabids</taxon>
        <taxon>Malpighiales</taxon>
        <taxon>Salicaceae</taxon>
        <taxon>Saliceae</taxon>
        <taxon>Populus</taxon>
    </lineage>
</organism>
<evidence type="ECO:0000256" key="4">
    <source>
        <dbReference type="ARBA" id="ARBA00022801"/>
    </source>
</evidence>
<dbReference type="GO" id="GO:0006952">
    <property type="term" value="P:defense response"/>
    <property type="evidence" value="ECO:0007669"/>
    <property type="project" value="InterPro"/>
</dbReference>
<dbReference type="GO" id="GO:0043531">
    <property type="term" value="F:ADP binding"/>
    <property type="evidence" value="ECO:0007669"/>
    <property type="project" value="InterPro"/>
</dbReference>
<keyword evidence="2" id="KW-0433">Leucine-rich repeat</keyword>
<protein>
    <recommendedName>
        <fullName evidence="1">ADP-ribosyl cyclase/cyclic ADP-ribose hydrolase</fullName>
        <ecNumber evidence="1">3.2.2.6</ecNumber>
    </recommendedName>
</protein>
<dbReference type="SUPFAM" id="SSF52200">
    <property type="entry name" value="Toll/Interleukin receptor TIR domain"/>
    <property type="match status" value="1"/>
</dbReference>
<dbReference type="Gene3D" id="3.40.50.300">
    <property type="entry name" value="P-loop containing nucleotide triphosphate hydrolases"/>
    <property type="match status" value="1"/>
</dbReference>
<dbReference type="SMART" id="SM00255">
    <property type="entry name" value="TIR"/>
    <property type="match status" value="1"/>
</dbReference>
<dbReference type="Pfam" id="PF00560">
    <property type="entry name" value="LRR_1"/>
    <property type="match status" value="1"/>
</dbReference>
<dbReference type="Gene3D" id="1.10.8.430">
    <property type="entry name" value="Helical domain of apoptotic protease-activating factors"/>
    <property type="match status" value="1"/>
</dbReference>
<dbReference type="Gene3D" id="3.40.50.10140">
    <property type="entry name" value="Toll/interleukin-1 receptor homology (TIR) domain"/>
    <property type="match status" value="1"/>
</dbReference>
<evidence type="ECO:0000256" key="2">
    <source>
        <dbReference type="ARBA" id="ARBA00022614"/>
    </source>
</evidence>
<dbReference type="InterPro" id="IPR032675">
    <property type="entry name" value="LRR_dom_sf"/>
</dbReference>
<evidence type="ECO:0000259" key="7">
    <source>
        <dbReference type="PROSITE" id="PS50104"/>
    </source>
</evidence>
<dbReference type="PANTHER" id="PTHR11017">
    <property type="entry name" value="LEUCINE-RICH REPEAT-CONTAINING PROTEIN"/>
    <property type="match status" value="1"/>
</dbReference>
<keyword evidence="3" id="KW-0677">Repeat</keyword>
<dbReference type="Pfam" id="PF01582">
    <property type="entry name" value="TIR"/>
    <property type="match status" value="1"/>
</dbReference>
<dbReference type="GO" id="GO:0007165">
    <property type="term" value="P:signal transduction"/>
    <property type="evidence" value="ECO:0007669"/>
    <property type="project" value="InterPro"/>
</dbReference>
<dbReference type="InterPro" id="IPR027417">
    <property type="entry name" value="P-loop_NTPase"/>
</dbReference>
<evidence type="ECO:0000313" key="8">
    <source>
        <dbReference type="EMBL" id="KAH8509208.1"/>
    </source>
</evidence>
<proteinExistence type="predicted"/>
<feature type="domain" description="TIR" evidence="7">
    <location>
        <begin position="11"/>
        <end position="180"/>
    </location>
</feature>
<evidence type="ECO:0000256" key="6">
    <source>
        <dbReference type="ARBA" id="ARBA00047304"/>
    </source>
</evidence>
<dbReference type="Gene3D" id="3.80.10.10">
    <property type="entry name" value="Ribonuclease Inhibitor"/>
    <property type="match status" value="2"/>
</dbReference>
<evidence type="ECO:0000256" key="5">
    <source>
        <dbReference type="ARBA" id="ARBA00023027"/>
    </source>
</evidence>
<dbReference type="InterPro" id="IPR025875">
    <property type="entry name" value="Leu-rich_rpt_4"/>
</dbReference>
<dbReference type="FunFam" id="3.40.50.10140:FF:000007">
    <property type="entry name" value="Disease resistance protein (TIR-NBS-LRR class)"/>
    <property type="match status" value="1"/>
</dbReference>
<evidence type="ECO:0000313" key="9">
    <source>
        <dbReference type="Proteomes" id="UP000807159"/>
    </source>
</evidence>
<dbReference type="InterPro" id="IPR001611">
    <property type="entry name" value="Leu-rich_rpt"/>
</dbReference>
<dbReference type="InterPro" id="IPR042197">
    <property type="entry name" value="Apaf_helical"/>
</dbReference>
<keyword evidence="4" id="KW-0378">Hydrolase</keyword>
<keyword evidence="5" id="KW-0520">NAD</keyword>
<comment type="caution">
    <text evidence="8">The sequence shown here is derived from an EMBL/GenBank/DDBJ whole genome shotgun (WGS) entry which is preliminary data.</text>
</comment>
<comment type="catalytic activity">
    <reaction evidence="6">
        <text>NAD(+) + H2O = ADP-D-ribose + nicotinamide + H(+)</text>
        <dbReference type="Rhea" id="RHEA:16301"/>
        <dbReference type="ChEBI" id="CHEBI:15377"/>
        <dbReference type="ChEBI" id="CHEBI:15378"/>
        <dbReference type="ChEBI" id="CHEBI:17154"/>
        <dbReference type="ChEBI" id="CHEBI:57540"/>
        <dbReference type="ChEBI" id="CHEBI:57967"/>
        <dbReference type="EC" id="3.2.2.6"/>
    </reaction>
    <physiologicalReaction direction="left-to-right" evidence="6">
        <dbReference type="Rhea" id="RHEA:16302"/>
    </physiologicalReaction>
</comment>
<dbReference type="InterPro" id="IPR000157">
    <property type="entry name" value="TIR_dom"/>
</dbReference>
<dbReference type="PANTHER" id="PTHR11017:SF271">
    <property type="entry name" value="DISEASE RESISTANCE PROTEIN (TIR-NBS-LRR CLASS) FAMILY"/>
    <property type="match status" value="1"/>
</dbReference>
<dbReference type="EMBL" id="JACEGQ020000005">
    <property type="protein sequence ID" value="KAH8509208.1"/>
    <property type="molecule type" value="Genomic_DNA"/>
</dbReference>
<dbReference type="EC" id="3.2.2.6" evidence="1"/>
<dbReference type="InterPro" id="IPR044974">
    <property type="entry name" value="Disease_R_plants"/>
</dbReference>
<dbReference type="SUPFAM" id="SSF52058">
    <property type="entry name" value="L domain-like"/>
    <property type="match status" value="1"/>
</dbReference>
<name>A0A8T2YVU1_POPDE</name>
<dbReference type="Pfam" id="PF20160">
    <property type="entry name" value="C-JID"/>
    <property type="match status" value="1"/>
</dbReference>